<keyword evidence="2" id="KW-0472">Membrane</keyword>
<organism evidence="4 5">
    <name type="scientific">Novipirellula galeiformis</name>
    <dbReference type="NCBI Taxonomy" id="2528004"/>
    <lineage>
        <taxon>Bacteria</taxon>
        <taxon>Pseudomonadati</taxon>
        <taxon>Planctomycetota</taxon>
        <taxon>Planctomycetia</taxon>
        <taxon>Pirellulales</taxon>
        <taxon>Pirellulaceae</taxon>
        <taxon>Novipirellula</taxon>
    </lineage>
</organism>
<dbReference type="EMBL" id="SJPT01000018">
    <property type="protein sequence ID" value="TWU10373.1"/>
    <property type="molecule type" value="Genomic_DNA"/>
</dbReference>
<dbReference type="Proteomes" id="UP000316304">
    <property type="component" value="Unassembled WGS sequence"/>
</dbReference>
<keyword evidence="2" id="KW-1133">Transmembrane helix</keyword>
<dbReference type="PANTHER" id="PTHR30093">
    <property type="entry name" value="GENERAL SECRETION PATHWAY PROTEIN G"/>
    <property type="match status" value="1"/>
</dbReference>
<feature type="transmembrane region" description="Helical" evidence="2">
    <location>
        <begin position="32"/>
        <end position="60"/>
    </location>
</feature>
<accession>A0A5C6BE23</accession>
<evidence type="ECO:0000313" key="5">
    <source>
        <dbReference type="Proteomes" id="UP000316304"/>
    </source>
</evidence>
<dbReference type="RefSeq" id="WP_146597529.1">
    <property type="nucleotide sequence ID" value="NZ_SJPT01000018.1"/>
</dbReference>
<dbReference type="InterPro" id="IPR027558">
    <property type="entry name" value="Pre_pil_HX9DG_C"/>
</dbReference>
<evidence type="ECO:0000256" key="2">
    <source>
        <dbReference type="SAM" id="Phobius"/>
    </source>
</evidence>
<evidence type="ECO:0000256" key="1">
    <source>
        <dbReference type="SAM" id="MobiDB-lite"/>
    </source>
</evidence>
<dbReference type="OrthoDB" id="285651at2"/>
<dbReference type="SUPFAM" id="SSF54523">
    <property type="entry name" value="Pili subunits"/>
    <property type="match status" value="1"/>
</dbReference>
<feature type="domain" description="DUF1559" evidence="3">
    <location>
        <begin position="61"/>
        <end position="154"/>
    </location>
</feature>
<dbReference type="InterPro" id="IPR011453">
    <property type="entry name" value="DUF1559"/>
</dbReference>
<sequence>MSNDNPFSANQPPQHQPPLPTSNPKSGTSTMVIVGVVLAVGLAFMLVCGGILVALMFPAVQAAREAARRTSCANNLKQIGLAMHNYHDVYGSLPPAYTVDEDGRPLHSWRTLILPFMEQQALYQKIDFSKPWDAPENRQISQTVVPTYHCPSTVTDPAMTTYVAVIDPRGIMSGPESTVIRQVSDGLANTILLVETSPDHAVNWMSPDDIDLQRFLDRGATHQQGAHPGGTHLLIGDGAVKFLADSAAAPLREALVTKDGNEDLSGDF</sequence>
<dbReference type="Gene3D" id="3.30.700.10">
    <property type="entry name" value="Glycoprotein, Type 4 Pilin"/>
    <property type="match status" value="1"/>
</dbReference>
<gene>
    <name evidence="4" type="ORF">Pla52o_56550</name>
</gene>
<proteinExistence type="predicted"/>
<dbReference type="PANTHER" id="PTHR30093:SF2">
    <property type="entry name" value="TYPE II SECRETION SYSTEM PROTEIN H"/>
    <property type="match status" value="1"/>
</dbReference>
<evidence type="ECO:0000313" key="4">
    <source>
        <dbReference type="EMBL" id="TWU10373.1"/>
    </source>
</evidence>
<evidence type="ECO:0000259" key="3">
    <source>
        <dbReference type="Pfam" id="PF07596"/>
    </source>
</evidence>
<feature type="compositionally biased region" description="Polar residues" evidence="1">
    <location>
        <begin position="1"/>
        <end position="13"/>
    </location>
</feature>
<dbReference type="NCBIfam" id="TIGR04294">
    <property type="entry name" value="pre_pil_HX9DG"/>
    <property type="match status" value="1"/>
</dbReference>
<keyword evidence="5" id="KW-1185">Reference proteome</keyword>
<dbReference type="AlphaFoldDB" id="A0A5C6BE23"/>
<dbReference type="InterPro" id="IPR045584">
    <property type="entry name" value="Pilin-like"/>
</dbReference>
<dbReference type="Pfam" id="PF07596">
    <property type="entry name" value="SBP_bac_10"/>
    <property type="match status" value="1"/>
</dbReference>
<comment type="caution">
    <text evidence="4">The sequence shown here is derived from an EMBL/GenBank/DDBJ whole genome shotgun (WGS) entry which is preliminary data.</text>
</comment>
<reference evidence="4 5" key="1">
    <citation type="submission" date="2019-02" db="EMBL/GenBank/DDBJ databases">
        <title>Deep-cultivation of Planctomycetes and their phenomic and genomic characterization uncovers novel biology.</title>
        <authorList>
            <person name="Wiegand S."/>
            <person name="Jogler M."/>
            <person name="Boedeker C."/>
            <person name="Pinto D."/>
            <person name="Vollmers J."/>
            <person name="Rivas-Marin E."/>
            <person name="Kohn T."/>
            <person name="Peeters S.H."/>
            <person name="Heuer A."/>
            <person name="Rast P."/>
            <person name="Oberbeckmann S."/>
            <person name="Bunk B."/>
            <person name="Jeske O."/>
            <person name="Meyerdierks A."/>
            <person name="Storesund J.E."/>
            <person name="Kallscheuer N."/>
            <person name="Luecker S."/>
            <person name="Lage O.M."/>
            <person name="Pohl T."/>
            <person name="Merkel B.J."/>
            <person name="Hornburger P."/>
            <person name="Mueller R.-W."/>
            <person name="Bruemmer F."/>
            <person name="Labrenz M."/>
            <person name="Spormann A.M."/>
            <person name="Op Den Camp H."/>
            <person name="Overmann J."/>
            <person name="Amann R."/>
            <person name="Jetten M.S.M."/>
            <person name="Mascher T."/>
            <person name="Medema M.H."/>
            <person name="Devos D.P."/>
            <person name="Kaster A.-K."/>
            <person name="Ovreas L."/>
            <person name="Rohde M."/>
            <person name="Galperin M.Y."/>
            <person name="Jogler C."/>
        </authorList>
    </citation>
    <scope>NUCLEOTIDE SEQUENCE [LARGE SCALE GENOMIC DNA]</scope>
    <source>
        <strain evidence="4 5">Pla52o</strain>
    </source>
</reference>
<feature type="region of interest" description="Disordered" evidence="1">
    <location>
        <begin position="1"/>
        <end position="24"/>
    </location>
</feature>
<name>A0A5C6BE23_9BACT</name>
<protein>
    <recommendedName>
        <fullName evidence="3">DUF1559 domain-containing protein</fullName>
    </recommendedName>
</protein>
<keyword evidence="2" id="KW-0812">Transmembrane</keyword>